<proteinExistence type="predicted"/>
<accession>A0ABY4GBX0</accession>
<name>A0ABY4GBX0_9BACT</name>
<dbReference type="RefSeq" id="WP_245124642.1">
    <property type="nucleotide sequence ID" value="NZ_CP095061.1"/>
</dbReference>
<keyword evidence="2" id="KW-1185">Reference proteome</keyword>
<protein>
    <submittedName>
        <fullName evidence="1">Endonuclease V</fullName>
    </submittedName>
</protein>
<dbReference type="Gene3D" id="3.30.2170.10">
    <property type="entry name" value="archaeoglobus fulgidus dsm 4304 superfamily"/>
    <property type="match status" value="1"/>
</dbReference>
<sequence>MIVALDVYYRQEEAKAVGVTFEAWHSTVLTSKHEVTLSGLEPYEPGAFYKRELPCLLAVLEQINLAEVECLVIDGYVVLDDDGRPGLGWHLYQHLEEKVPVVGVAKTRFFHSGRQVIGVLRGQSMTPLYVTSAGINVEAAAAFIEKMAGPFRMPTLLQELDSLTRS</sequence>
<organism evidence="1 2">
    <name type="scientific">Hymenobacter volaticus</name>
    <dbReference type="NCBI Taxonomy" id="2932254"/>
    <lineage>
        <taxon>Bacteria</taxon>
        <taxon>Pseudomonadati</taxon>
        <taxon>Bacteroidota</taxon>
        <taxon>Cytophagia</taxon>
        <taxon>Cytophagales</taxon>
        <taxon>Hymenobacteraceae</taxon>
        <taxon>Hymenobacter</taxon>
    </lineage>
</organism>
<dbReference type="InterPro" id="IPR007581">
    <property type="entry name" value="Endonuclease-V"/>
</dbReference>
<gene>
    <name evidence="1" type="ORF">MUN86_09605</name>
</gene>
<dbReference type="Pfam" id="PF04493">
    <property type="entry name" value="Endonuclease_5"/>
    <property type="match status" value="1"/>
</dbReference>
<keyword evidence="1" id="KW-0540">Nuclease</keyword>
<keyword evidence="1" id="KW-0255">Endonuclease</keyword>
<evidence type="ECO:0000313" key="1">
    <source>
        <dbReference type="EMBL" id="UOQ68074.1"/>
    </source>
</evidence>
<evidence type="ECO:0000313" key="2">
    <source>
        <dbReference type="Proteomes" id="UP000830401"/>
    </source>
</evidence>
<dbReference type="Proteomes" id="UP000830401">
    <property type="component" value="Chromosome"/>
</dbReference>
<keyword evidence="1" id="KW-0378">Hydrolase</keyword>
<reference evidence="1" key="1">
    <citation type="submission" date="2022-04" db="EMBL/GenBank/DDBJ databases">
        <title>Hymenobacter sp. isolated from the air.</title>
        <authorList>
            <person name="Won M."/>
            <person name="Lee C.-M."/>
            <person name="Woen H.-Y."/>
            <person name="Kwon S.-W."/>
        </authorList>
    </citation>
    <scope>NUCLEOTIDE SEQUENCE</scope>
    <source>
        <strain evidence="1">5420S-77</strain>
    </source>
</reference>
<dbReference type="EMBL" id="CP095061">
    <property type="protein sequence ID" value="UOQ68074.1"/>
    <property type="molecule type" value="Genomic_DNA"/>
</dbReference>
<dbReference type="GO" id="GO:0004519">
    <property type="term" value="F:endonuclease activity"/>
    <property type="evidence" value="ECO:0007669"/>
    <property type="project" value="UniProtKB-KW"/>
</dbReference>